<keyword evidence="4 8" id="KW-0812">Transmembrane</keyword>
<dbReference type="Pfam" id="PF01554">
    <property type="entry name" value="MatE"/>
    <property type="match status" value="2"/>
</dbReference>
<proteinExistence type="predicted"/>
<keyword evidence="5 8" id="KW-1133">Transmembrane helix</keyword>
<sequence length="528" mass="56137">MAGDRVDRLVRAVRERVNVVFKSRDEFDLTSGGIARPLFYLSIPIVVTNLLQTMYNLVDTIWLGRYSTEALAAISFAFPVVFFLISLGLGVSIAGSILVAQHVGADEEREAEFAASQTVTFAIIASLVLGSVGYFFVGDILQLLGASDDVLPGATAYLEIISIGMVFMFAFFVFMSLMRGYGDTITPMLVMFVTVVVNMVLDPFLIFGWGPFPPLGVEGAAYATIFSRALATVIGLGIMFQGTRGVKIRLEDMKPDLSYLRKLLRIGVPASIEGTGNAIAVNLMLVIVSAFPTVVVAAYGVGVRMFSVIFLPAIAVGRGVETMSGQNIGAKEQERAAAATHFASRAMFVVLAAVGVLTWLGAGNIVAVFSDDADVVEIGRLFLRYVAPTFGFTGIFHSYKGGFRGAGKTMTAALISIAMLGAIRLPVALFASQSLPYEGTWVAGLVGAIPFDPVAVLVRAPIETVAAFEMGYEGIWLSFAVSNVCGAALAFAWYMRGTWRDADLTEDTPGVGAASAGADAEAEPTTDD</sequence>
<evidence type="ECO:0000256" key="8">
    <source>
        <dbReference type="SAM" id="Phobius"/>
    </source>
</evidence>
<gene>
    <name evidence="9" type="ORF">ACFQMA_09775</name>
</gene>
<keyword evidence="3" id="KW-1003">Cell membrane</keyword>
<evidence type="ECO:0000256" key="7">
    <source>
        <dbReference type="SAM" id="MobiDB-lite"/>
    </source>
</evidence>
<feature type="transmembrane region" description="Helical" evidence="8">
    <location>
        <begin position="119"/>
        <end position="137"/>
    </location>
</feature>
<feature type="region of interest" description="Disordered" evidence="7">
    <location>
        <begin position="509"/>
        <end position="528"/>
    </location>
</feature>
<feature type="transmembrane region" description="Helical" evidence="8">
    <location>
        <begin position="381"/>
        <end position="399"/>
    </location>
</feature>
<dbReference type="InterPro" id="IPR052031">
    <property type="entry name" value="Membrane_Transporter-Flippase"/>
</dbReference>
<dbReference type="Proteomes" id="UP001596432">
    <property type="component" value="Unassembled WGS sequence"/>
</dbReference>
<accession>A0ABD5Y302</accession>
<feature type="transmembrane region" description="Helical" evidence="8">
    <location>
        <begin position="474"/>
        <end position="495"/>
    </location>
</feature>
<dbReference type="PANTHER" id="PTHR43549:SF2">
    <property type="entry name" value="MULTIDRUG RESISTANCE PROTEIN NORM-RELATED"/>
    <property type="match status" value="1"/>
</dbReference>
<feature type="transmembrane region" description="Helical" evidence="8">
    <location>
        <begin position="157"/>
        <end position="177"/>
    </location>
</feature>
<evidence type="ECO:0000256" key="4">
    <source>
        <dbReference type="ARBA" id="ARBA00022692"/>
    </source>
</evidence>
<keyword evidence="6 8" id="KW-0472">Membrane</keyword>
<feature type="transmembrane region" description="Helical" evidence="8">
    <location>
        <begin position="38"/>
        <end position="58"/>
    </location>
</feature>
<dbReference type="InterPro" id="IPR048279">
    <property type="entry name" value="MdtK-like"/>
</dbReference>
<dbReference type="GeneID" id="78820396"/>
<dbReference type="GO" id="GO:0005886">
    <property type="term" value="C:plasma membrane"/>
    <property type="evidence" value="ECO:0007669"/>
    <property type="project" value="UniProtKB-SubCell"/>
</dbReference>
<dbReference type="CDD" id="cd13142">
    <property type="entry name" value="MATE_like_12"/>
    <property type="match status" value="1"/>
</dbReference>
<dbReference type="PANTHER" id="PTHR43549">
    <property type="entry name" value="MULTIDRUG RESISTANCE PROTEIN YPNP-RELATED"/>
    <property type="match status" value="1"/>
</dbReference>
<evidence type="ECO:0000313" key="9">
    <source>
        <dbReference type="EMBL" id="MFC7140120.1"/>
    </source>
</evidence>
<dbReference type="EMBL" id="JBHTAS010000001">
    <property type="protein sequence ID" value="MFC7140120.1"/>
    <property type="molecule type" value="Genomic_DNA"/>
</dbReference>
<dbReference type="RefSeq" id="WP_274325687.1">
    <property type="nucleotide sequence ID" value="NZ_CP118158.1"/>
</dbReference>
<dbReference type="PIRSF" id="PIRSF006603">
    <property type="entry name" value="DinF"/>
    <property type="match status" value="1"/>
</dbReference>
<reference evidence="9 10" key="1">
    <citation type="journal article" date="2019" name="Int. J. Syst. Evol. Microbiol.">
        <title>The Global Catalogue of Microorganisms (GCM) 10K type strain sequencing project: providing services to taxonomists for standard genome sequencing and annotation.</title>
        <authorList>
            <consortium name="The Broad Institute Genomics Platform"/>
            <consortium name="The Broad Institute Genome Sequencing Center for Infectious Disease"/>
            <person name="Wu L."/>
            <person name="Ma J."/>
        </authorList>
    </citation>
    <scope>NUCLEOTIDE SEQUENCE [LARGE SCALE GENOMIC DNA]</scope>
    <source>
        <strain evidence="9 10">XZYJT29</strain>
    </source>
</reference>
<evidence type="ECO:0000256" key="5">
    <source>
        <dbReference type="ARBA" id="ARBA00022989"/>
    </source>
</evidence>
<evidence type="ECO:0000256" key="3">
    <source>
        <dbReference type="ARBA" id="ARBA00022475"/>
    </source>
</evidence>
<comment type="subcellular location">
    <subcellularLocation>
        <location evidence="1">Cell membrane</location>
        <topology evidence="1">Multi-pass membrane protein</topology>
    </subcellularLocation>
</comment>
<feature type="transmembrane region" description="Helical" evidence="8">
    <location>
        <begin position="411"/>
        <end position="429"/>
    </location>
</feature>
<feature type="transmembrane region" description="Helical" evidence="8">
    <location>
        <begin position="70"/>
        <end position="99"/>
    </location>
</feature>
<keyword evidence="10" id="KW-1185">Reference proteome</keyword>
<evidence type="ECO:0000256" key="6">
    <source>
        <dbReference type="ARBA" id="ARBA00023136"/>
    </source>
</evidence>
<protein>
    <submittedName>
        <fullName evidence="9">MATE family efflux transporter</fullName>
    </submittedName>
</protein>
<dbReference type="InterPro" id="IPR002528">
    <property type="entry name" value="MATE_fam"/>
</dbReference>
<comment type="caution">
    <text evidence="9">The sequence shown here is derived from an EMBL/GenBank/DDBJ whole genome shotgun (WGS) entry which is preliminary data.</text>
</comment>
<dbReference type="AlphaFoldDB" id="A0ABD5Y302"/>
<feature type="transmembrane region" description="Helical" evidence="8">
    <location>
        <begin position="441"/>
        <end position="462"/>
    </location>
</feature>
<evidence type="ECO:0000256" key="1">
    <source>
        <dbReference type="ARBA" id="ARBA00004651"/>
    </source>
</evidence>
<evidence type="ECO:0000313" key="10">
    <source>
        <dbReference type="Proteomes" id="UP001596432"/>
    </source>
</evidence>
<feature type="transmembrane region" description="Helical" evidence="8">
    <location>
        <begin position="221"/>
        <end position="242"/>
    </location>
</feature>
<feature type="transmembrane region" description="Helical" evidence="8">
    <location>
        <begin position="348"/>
        <end position="369"/>
    </location>
</feature>
<feature type="transmembrane region" description="Helical" evidence="8">
    <location>
        <begin position="189"/>
        <end position="209"/>
    </location>
</feature>
<name>A0ABD5Y302_9EURY</name>
<organism evidence="9 10">
    <name type="scientific">Halosimplex aquaticum</name>
    <dbReference type="NCBI Taxonomy" id="3026162"/>
    <lineage>
        <taxon>Archaea</taxon>
        <taxon>Methanobacteriati</taxon>
        <taxon>Methanobacteriota</taxon>
        <taxon>Stenosarchaea group</taxon>
        <taxon>Halobacteria</taxon>
        <taxon>Halobacteriales</taxon>
        <taxon>Haloarculaceae</taxon>
        <taxon>Halosimplex</taxon>
    </lineage>
</organism>
<evidence type="ECO:0000256" key="2">
    <source>
        <dbReference type="ARBA" id="ARBA00022448"/>
    </source>
</evidence>
<keyword evidence="2" id="KW-0813">Transport</keyword>
<dbReference type="NCBIfam" id="TIGR00797">
    <property type="entry name" value="matE"/>
    <property type="match status" value="1"/>
</dbReference>